<dbReference type="eggNOG" id="ENOG502SASH">
    <property type="taxonomic scope" value="Eukaryota"/>
</dbReference>
<dbReference type="PANTHER" id="PTHR28052">
    <property type="entry name" value="UPF0545 PROTEIN C22ORF39"/>
    <property type="match status" value="1"/>
</dbReference>
<feature type="region of interest" description="Disordered" evidence="1">
    <location>
        <begin position="1"/>
        <end position="26"/>
    </location>
</feature>
<dbReference type="InterPro" id="IPR021475">
    <property type="entry name" value="Pants/Emi1-like"/>
</dbReference>
<protein>
    <recommendedName>
        <fullName evidence="4">Early meiotic induction protein 1</fullName>
    </recommendedName>
</protein>
<reference evidence="2 3" key="1">
    <citation type="submission" date="2009-11" db="EMBL/GenBank/DDBJ databases">
        <title>Annotation of Allomyces macrogynus ATCC 38327.</title>
        <authorList>
            <consortium name="The Broad Institute Genome Sequencing Platform"/>
            <person name="Russ C."/>
            <person name="Cuomo C."/>
            <person name="Burger G."/>
            <person name="Gray M.W."/>
            <person name="Holland P.W.H."/>
            <person name="King N."/>
            <person name="Lang F.B.F."/>
            <person name="Roger A.J."/>
            <person name="Ruiz-Trillo I."/>
            <person name="Young S.K."/>
            <person name="Zeng Q."/>
            <person name="Gargeya S."/>
            <person name="Fitzgerald M."/>
            <person name="Haas B."/>
            <person name="Abouelleil A."/>
            <person name="Alvarado L."/>
            <person name="Arachchi H.M."/>
            <person name="Berlin A."/>
            <person name="Chapman S.B."/>
            <person name="Gearin G."/>
            <person name="Goldberg J."/>
            <person name="Griggs A."/>
            <person name="Gujja S."/>
            <person name="Hansen M."/>
            <person name="Heiman D."/>
            <person name="Howarth C."/>
            <person name="Larimer J."/>
            <person name="Lui A."/>
            <person name="MacDonald P.J.P."/>
            <person name="McCowen C."/>
            <person name="Montmayeur A."/>
            <person name="Murphy C."/>
            <person name="Neiman D."/>
            <person name="Pearson M."/>
            <person name="Priest M."/>
            <person name="Roberts A."/>
            <person name="Saif S."/>
            <person name="Shea T."/>
            <person name="Sisk P."/>
            <person name="Stolte C."/>
            <person name="Sykes S."/>
            <person name="Wortman J."/>
            <person name="Nusbaum C."/>
            <person name="Birren B."/>
        </authorList>
    </citation>
    <scope>NUCLEOTIDE SEQUENCE [LARGE SCALE GENOMIC DNA]</scope>
    <source>
        <strain evidence="2 3">ATCC 38327</strain>
    </source>
</reference>
<evidence type="ECO:0008006" key="4">
    <source>
        <dbReference type="Google" id="ProtNLM"/>
    </source>
</evidence>
<name>A0A0L0T1P7_ALLM3</name>
<proteinExistence type="predicted"/>
<evidence type="ECO:0000313" key="2">
    <source>
        <dbReference type="EMBL" id="KNE68681.1"/>
    </source>
</evidence>
<dbReference type="AlphaFoldDB" id="A0A0L0T1P7"/>
<dbReference type="STRING" id="578462.A0A0L0T1P7"/>
<feature type="region of interest" description="Disordered" evidence="1">
    <location>
        <begin position="108"/>
        <end position="136"/>
    </location>
</feature>
<dbReference type="OrthoDB" id="2017405at2759"/>
<dbReference type="PANTHER" id="PTHR28052:SF1">
    <property type="entry name" value="UPF0545 PROTEIN C22ORF39"/>
    <property type="match status" value="1"/>
</dbReference>
<evidence type="ECO:0000256" key="1">
    <source>
        <dbReference type="SAM" id="MobiDB-lite"/>
    </source>
</evidence>
<keyword evidence="3" id="KW-1185">Reference proteome</keyword>
<accession>A0A0L0T1P7</accession>
<evidence type="ECO:0000313" key="3">
    <source>
        <dbReference type="Proteomes" id="UP000054350"/>
    </source>
</evidence>
<dbReference type="Pfam" id="PF11326">
    <property type="entry name" value="PANTS-like"/>
    <property type="match status" value="1"/>
</dbReference>
<dbReference type="EMBL" id="GG745357">
    <property type="protein sequence ID" value="KNE68681.1"/>
    <property type="molecule type" value="Genomic_DNA"/>
</dbReference>
<sequence>MKEIWSAITRSPTSTSKKMPSPYPEPDDTCSISDALSAVYTCYSFKYQALSYYRYGTKSDCTAKWEQFKFCLSVKPKPAEEAREMIRERRTVLEAEAKKKPSSLDVWELRDKPPENFPPEADWSTHPLVDRSTTAV</sequence>
<dbReference type="Proteomes" id="UP000054350">
    <property type="component" value="Unassembled WGS sequence"/>
</dbReference>
<reference evidence="3" key="2">
    <citation type="submission" date="2009-11" db="EMBL/GenBank/DDBJ databases">
        <title>The Genome Sequence of Allomyces macrogynus strain ATCC 38327.</title>
        <authorList>
            <consortium name="The Broad Institute Genome Sequencing Platform"/>
            <person name="Russ C."/>
            <person name="Cuomo C."/>
            <person name="Shea T."/>
            <person name="Young S.K."/>
            <person name="Zeng Q."/>
            <person name="Koehrsen M."/>
            <person name="Haas B."/>
            <person name="Borodovsky M."/>
            <person name="Guigo R."/>
            <person name="Alvarado L."/>
            <person name="Berlin A."/>
            <person name="Borenstein D."/>
            <person name="Chen Z."/>
            <person name="Engels R."/>
            <person name="Freedman E."/>
            <person name="Gellesch M."/>
            <person name="Goldberg J."/>
            <person name="Griggs A."/>
            <person name="Gujja S."/>
            <person name="Heiman D."/>
            <person name="Hepburn T."/>
            <person name="Howarth C."/>
            <person name="Jen D."/>
            <person name="Larson L."/>
            <person name="Lewis B."/>
            <person name="Mehta T."/>
            <person name="Park D."/>
            <person name="Pearson M."/>
            <person name="Roberts A."/>
            <person name="Saif S."/>
            <person name="Shenoy N."/>
            <person name="Sisk P."/>
            <person name="Stolte C."/>
            <person name="Sykes S."/>
            <person name="Walk T."/>
            <person name="White J."/>
            <person name="Yandava C."/>
            <person name="Burger G."/>
            <person name="Gray M.W."/>
            <person name="Holland P.W.H."/>
            <person name="King N."/>
            <person name="Lang F.B.F."/>
            <person name="Roger A.J."/>
            <person name="Ruiz-Trillo I."/>
            <person name="Lander E."/>
            <person name="Nusbaum C."/>
        </authorList>
    </citation>
    <scope>NUCLEOTIDE SEQUENCE [LARGE SCALE GENOMIC DNA]</scope>
    <source>
        <strain evidence="3">ATCC 38327</strain>
    </source>
</reference>
<dbReference type="VEuPathDB" id="FungiDB:AMAG_12851"/>
<organism evidence="2 3">
    <name type="scientific">Allomyces macrogynus (strain ATCC 38327)</name>
    <name type="common">Allomyces javanicus var. macrogynus</name>
    <dbReference type="NCBI Taxonomy" id="578462"/>
    <lineage>
        <taxon>Eukaryota</taxon>
        <taxon>Fungi</taxon>
        <taxon>Fungi incertae sedis</taxon>
        <taxon>Blastocladiomycota</taxon>
        <taxon>Blastocladiomycetes</taxon>
        <taxon>Blastocladiales</taxon>
        <taxon>Blastocladiaceae</taxon>
        <taxon>Allomyces</taxon>
    </lineage>
</organism>
<dbReference type="OMA" id="EADWSTH"/>
<feature type="compositionally biased region" description="Low complexity" evidence="1">
    <location>
        <begin position="11"/>
        <end position="20"/>
    </location>
</feature>
<gene>
    <name evidence="2" type="ORF">AMAG_12851</name>
</gene>